<protein>
    <submittedName>
        <fullName evidence="7">FAD-binding oxidoreductase</fullName>
    </submittedName>
</protein>
<comment type="caution">
    <text evidence="7">The sequence shown here is derived from an EMBL/GenBank/DDBJ whole genome shotgun (WGS) entry which is preliminary data.</text>
</comment>
<evidence type="ECO:0000256" key="5">
    <source>
        <dbReference type="ARBA" id="ARBA00023002"/>
    </source>
</evidence>
<evidence type="ECO:0000256" key="3">
    <source>
        <dbReference type="ARBA" id="ARBA00022630"/>
    </source>
</evidence>
<dbReference type="InterPro" id="IPR016167">
    <property type="entry name" value="FAD-bd_PCMH_sub1"/>
</dbReference>
<evidence type="ECO:0000256" key="1">
    <source>
        <dbReference type="ARBA" id="ARBA00001974"/>
    </source>
</evidence>
<dbReference type="PANTHER" id="PTHR43716">
    <property type="entry name" value="D-2-HYDROXYGLUTARATE DEHYDROGENASE, MITOCHONDRIAL"/>
    <property type="match status" value="1"/>
</dbReference>
<keyword evidence="8" id="KW-1185">Reference proteome</keyword>
<accession>A0ABX0ZIF1</accession>
<sequence>MPASAATTTPEAAVAASEAAPAAGNAPAAAAPDAAPARPAVLDHAPALAAIVGDRHVLTGPGLPARYTQDLWGSDREGVASLVVRPGSAQEVALVLRYCHEHRQPMVVQGGMTGLVSGGVPGAEEVIVSTERLTAVGPVDTAAATVTAQAGVTLAVLQAVAAGHGLAVPIDLASKDSATIGGCVATNAGGVNVVGHGMTRQHVRSLQVACTDGTLLDLSTPLVKDNAGYDLKQLFIGSEGTLGVITEATIALRPAAADRLGAFCAVADIPAALRLLAAVRSALPGALTAFEVMWADAYAVLDGTGVRLPLPQGHPLYILLECESARASADQAVLLDCLDGLSEVLLDTAVATDAADLRTFWQARERVPSEVLRMQPLFGFDVSLPAQALSDCLDAIRAELTPVWPRVRLLVFGHLGDDNVHLAVVTGEATRKRKAEVEHIVYRAVSAYGGSISAEHGIGFEKRDYLDYTRSPQEIEIMRALKRTFDPRGVLNRGRVLTWPGDDADAC</sequence>
<dbReference type="InterPro" id="IPR036318">
    <property type="entry name" value="FAD-bd_PCMH-like_sf"/>
</dbReference>
<keyword evidence="4" id="KW-0274">FAD</keyword>
<keyword evidence="3" id="KW-0285">Flavoprotein</keyword>
<dbReference type="Gene3D" id="3.30.70.2190">
    <property type="match status" value="1"/>
</dbReference>
<dbReference type="SUPFAM" id="SSF55103">
    <property type="entry name" value="FAD-linked oxidases, C-terminal domain"/>
    <property type="match status" value="1"/>
</dbReference>
<dbReference type="PANTHER" id="PTHR43716:SF1">
    <property type="entry name" value="D-2-HYDROXYGLUTARATE DEHYDROGENASE, MITOCHONDRIAL"/>
    <property type="match status" value="1"/>
</dbReference>
<dbReference type="PROSITE" id="PS51387">
    <property type="entry name" value="FAD_PCMH"/>
    <property type="match status" value="1"/>
</dbReference>
<dbReference type="InterPro" id="IPR016169">
    <property type="entry name" value="FAD-bd_PCMH_sub2"/>
</dbReference>
<name>A0ABX0ZIF1_9ACTN</name>
<evidence type="ECO:0000256" key="2">
    <source>
        <dbReference type="ARBA" id="ARBA00008000"/>
    </source>
</evidence>
<feature type="domain" description="FAD-binding PCMH-type" evidence="6">
    <location>
        <begin position="76"/>
        <end position="255"/>
    </location>
</feature>
<keyword evidence="5" id="KW-0560">Oxidoreductase</keyword>
<dbReference type="InterPro" id="IPR016171">
    <property type="entry name" value="Vanillyl_alc_oxidase_C-sub2"/>
</dbReference>
<dbReference type="Gene3D" id="1.10.45.10">
    <property type="entry name" value="Vanillyl-alcohol Oxidase, Chain A, domain 4"/>
    <property type="match status" value="1"/>
</dbReference>
<dbReference type="InterPro" id="IPR051264">
    <property type="entry name" value="FAD-oxidored/transferase_4"/>
</dbReference>
<dbReference type="EMBL" id="JAATEJ010000003">
    <property type="protein sequence ID" value="NJP42902.1"/>
    <property type="molecule type" value="Genomic_DNA"/>
</dbReference>
<comment type="similarity">
    <text evidence="2">Belongs to the FAD-binding oxidoreductase/transferase type 4 family.</text>
</comment>
<dbReference type="Pfam" id="PF02913">
    <property type="entry name" value="FAD-oxidase_C"/>
    <property type="match status" value="1"/>
</dbReference>
<reference evidence="7 8" key="1">
    <citation type="submission" date="2020-03" db="EMBL/GenBank/DDBJ databases">
        <title>WGS of actinomycetes isolated from Thailand.</title>
        <authorList>
            <person name="Thawai C."/>
        </authorList>
    </citation>
    <scope>NUCLEOTIDE SEQUENCE [LARGE SCALE GENOMIC DNA]</scope>
    <source>
        <strain evidence="7 8">PRB2-1</strain>
    </source>
</reference>
<dbReference type="RefSeq" id="WP_167981772.1">
    <property type="nucleotide sequence ID" value="NZ_JAATEJ010000003.1"/>
</dbReference>
<dbReference type="Pfam" id="PF01565">
    <property type="entry name" value="FAD_binding_4"/>
    <property type="match status" value="1"/>
</dbReference>
<dbReference type="Gene3D" id="3.30.465.10">
    <property type="match status" value="1"/>
</dbReference>
<organism evidence="7 8">
    <name type="scientific">Actinacidiphila epipremni</name>
    <dbReference type="NCBI Taxonomy" id="2053013"/>
    <lineage>
        <taxon>Bacteria</taxon>
        <taxon>Bacillati</taxon>
        <taxon>Actinomycetota</taxon>
        <taxon>Actinomycetes</taxon>
        <taxon>Kitasatosporales</taxon>
        <taxon>Streptomycetaceae</taxon>
        <taxon>Actinacidiphila</taxon>
    </lineage>
</organism>
<dbReference type="Proteomes" id="UP000734511">
    <property type="component" value="Unassembled WGS sequence"/>
</dbReference>
<evidence type="ECO:0000259" key="6">
    <source>
        <dbReference type="PROSITE" id="PS51387"/>
    </source>
</evidence>
<evidence type="ECO:0000313" key="7">
    <source>
        <dbReference type="EMBL" id="NJP42902.1"/>
    </source>
</evidence>
<dbReference type="Gene3D" id="3.30.43.10">
    <property type="entry name" value="Uridine Diphospho-n-acetylenolpyruvylglucosamine Reductase, domain 2"/>
    <property type="match status" value="1"/>
</dbReference>
<dbReference type="SUPFAM" id="SSF56176">
    <property type="entry name" value="FAD-binding/transporter-associated domain-like"/>
    <property type="match status" value="1"/>
</dbReference>
<dbReference type="InterPro" id="IPR006094">
    <property type="entry name" value="Oxid_FAD_bind_N"/>
</dbReference>
<dbReference type="InterPro" id="IPR016164">
    <property type="entry name" value="FAD-linked_Oxase-like_C"/>
</dbReference>
<dbReference type="Gene3D" id="3.30.70.2740">
    <property type="match status" value="1"/>
</dbReference>
<evidence type="ECO:0000256" key="4">
    <source>
        <dbReference type="ARBA" id="ARBA00022827"/>
    </source>
</evidence>
<comment type="cofactor">
    <cofactor evidence="1">
        <name>FAD</name>
        <dbReference type="ChEBI" id="CHEBI:57692"/>
    </cofactor>
</comment>
<evidence type="ECO:0000313" key="8">
    <source>
        <dbReference type="Proteomes" id="UP000734511"/>
    </source>
</evidence>
<gene>
    <name evidence="7" type="ORF">HCN08_05685</name>
</gene>
<proteinExistence type="inferred from homology"/>
<dbReference type="InterPro" id="IPR016166">
    <property type="entry name" value="FAD-bd_PCMH"/>
</dbReference>
<dbReference type="InterPro" id="IPR004113">
    <property type="entry name" value="FAD-bd_oxidored_4_C"/>
</dbReference>